<dbReference type="AlphaFoldDB" id="D6TE49"/>
<dbReference type="InParanoid" id="D6TE49"/>
<keyword evidence="1" id="KW-0472">Membrane</keyword>
<evidence type="ECO:0000256" key="1">
    <source>
        <dbReference type="SAM" id="Phobius"/>
    </source>
</evidence>
<dbReference type="EMBL" id="ADVG01000001">
    <property type="protein sequence ID" value="EFH88422.1"/>
    <property type="molecule type" value="Genomic_DNA"/>
</dbReference>
<organism evidence="2 3">
    <name type="scientific">Ktedonobacter racemifer DSM 44963</name>
    <dbReference type="NCBI Taxonomy" id="485913"/>
    <lineage>
        <taxon>Bacteria</taxon>
        <taxon>Bacillati</taxon>
        <taxon>Chloroflexota</taxon>
        <taxon>Ktedonobacteria</taxon>
        <taxon>Ktedonobacterales</taxon>
        <taxon>Ktedonobacteraceae</taxon>
        <taxon>Ktedonobacter</taxon>
    </lineage>
</organism>
<comment type="caution">
    <text evidence="2">The sequence shown here is derived from an EMBL/GenBank/DDBJ whole genome shotgun (WGS) entry which is preliminary data.</text>
</comment>
<reference evidence="2 3" key="1">
    <citation type="journal article" date="2011" name="Stand. Genomic Sci.">
        <title>Non-contiguous finished genome sequence and contextual data of the filamentous soil bacterium Ktedonobacter racemifer type strain (SOSP1-21).</title>
        <authorList>
            <person name="Chang Y.J."/>
            <person name="Land M."/>
            <person name="Hauser L."/>
            <person name="Chertkov O."/>
            <person name="Del Rio T.G."/>
            <person name="Nolan M."/>
            <person name="Copeland A."/>
            <person name="Tice H."/>
            <person name="Cheng J.F."/>
            <person name="Lucas S."/>
            <person name="Han C."/>
            <person name="Goodwin L."/>
            <person name="Pitluck S."/>
            <person name="Ivanova N."/>
            <person name="Ovchinikova G."/>
            <person name="Pati A."/>
            <person name="Chen A."/>
            <person name="Palaniappan K."/>
            <person name="Mavromatis K."/>
            <person name="Liolios K."/>
            <person name="Brettin T."/>
            <person name="Fiebig A."/>
            <person name="Rohde M."/>
            <person name="Abt B."/>
            <person name="Goker M."/>
            <person name="Detter J.C."/>
            <person name="Woyke T."/>
            <person name="Bristow J."/>
            <person name="Eisen J.A."/>
            <person name="Markowitz V."/>
            <person name="Hugenholtz P."/>
            <person name="Kyrpides N.C."/>
            <person name="Klenk H.P."/>
            <person name="Lapidus A."/>
        </authorList>
    </citation>
    <scope>NUCLEOTIDE SEQUENCE [LARGE SCALE GENOMIC DNA]</scope>
    <source>
        <strain evidence="3">DSM 44963</strain>
    </source>
</reference>
<accession>D6TE49</accession>
<dbReference type="Proteomes" id="UP000004508">
    <property type="component" value="Unassembled WGS sequence"/>
</dbReference>
<dbReference type="STRING" id="485913.Krac_9882"/>
<keyword evidence="1" id="KW-1133">Transmembrane helix</keyword>
<name>D6TE49_KTERA</name>
<protein>
    <submittedName>
        <fullName evidence="2">Uncharacterized protein</fullName>
    </submittedName>
</protein>
<evidence type="ECO:0000313" key="2">
    <source>
        <dbReference type="EMBL" id="EFH88422.1"/>
    </source>
</evidence>
<evidence type="ECO:0000313" key="3">
    <source>
        <dbReference type="Proteomes" id="UP000004508"/>
    </source>
</evidence>
<keyword evidence="1" id="KW-0812">Transmembrane</keyword>
<feature type="transmembrane region" description="Helical" evidence="1">
    <location>
        <begin position="94"/>
        <end position="117"/>
    </location>
</feature>
<gene>
    <name evidence="2" type="ORF">Krac_9882</name>
</gene>
<dbReference type="RefSeq" id="WP_007904380.1">
    <property type="nucleotide sequence ID" value="NZ_ADVG01000001.1"/>
</dbReference>
<proteinExistence type="predicted"/>
<sequence length="118" mass="13585">MRQEKELACDKQATLATRRPLALASALLKVNLYAIENPSPLGMSNVLPSFAEMATLTEQRIDQLYVWRTRLHSQEDLVHWQQEKKLSLPWQISLLFFFVLLGASINVLVFYGLQYAFT</sequence>
<keyword evidence="3" id="KW-1185">Reference proteome</keyword>